<feature type="region of interest" description="Disordered" evidence="1">
    <location>
        <begin position="1"/>
        <end position="108"/>
    </location>
</feature>
<feature type="domain" description="DUF4190" evidence="3">
    <location>
        <begin position="137"/>
        <end position="195"/>
    </location>
</feature>
<reference evidence="4 5" key="1">
    <citation type="submission" date="2019-06" db="EMBL/GenBank/DDBJ databases">
        <title>Sequencing the genomes of 1000 actinobacteria strains.</title>
        <authorList>
            <person name="Klenk H.-P."/>
        </authorList>
    </citation>
    <scope>NUCLEOTIDE SEQUENCE [LARGE SCALE GENOMIC DNA]</scope>
    <source>
        <strain evidence="4 5">DSM 45671</strain>
    </source>
</reference>
<feature type="compositionally biased region" description="Low complexity" evidence="1">
    <location>
        <begin position="9"/>
        <end position="18"/>
    </location>
</feature>
<dbReference type="EMBL" id="VIWU01000001">
    <property type="protein sequence ID" value="TWF79735.1"/>
    <property type="molecule type" value="Genomic_DNA"/>
</dbReference>
<dbReference type="Pfam" id="PF13828">
    <property type="entry name" value="DUF4190"/>
    <property type="match status" value="1"/>
</dbReference>
<dbReference type="AlphaFoldDB" id="A0A561SXZ0"/>
<comment type="caution">
    <text evidence="4">The sequence shown here is derived from an EMBL/GenBank/DDBJ whole genome shotgun (WGS) entry which is preliminary data.</text>
</comment>
<evidence type="ECO:0000256" key="2">
    <source>
        <dbReference type="SAM" id="Phobius"/>
    </source>
</evidence>
<evidence type="ECO:0000259" key="3">
    <source>
        <dbReference type="Pfam" id="PF13828"/>
    </source>
</evidence>
<sequence length="211" mass="22194">MMSTPDPQQPSEPRQPSEPQRDPAGQADSATVQIPQPQGGMSFDKPAGPAPAPPYEQPTAPAYGPQTTLPYDPLPGRAYDPRTGLPLGPPPTSPYGPQGPAPYNAPSGHPAGYGPPYQGWYPPPGYVAYVTRPTNGMAIASLVLGILWIYWVGSIMALIFGYVARQQIAERGEPGGGLAIAGIVLGWIGVGTLVLVLLFLSWVDVPPSRGF</sequence>
<evidence type="ECO:0000313" key="4">
    <source>
        <dbReference type="EMBL" id="TWF79735.1"/>
    </source>
</evidence>
<protein>
    <submittedName>
        <fullName evidence="4">Uncharacterized protein DUF4190</fullName>
    </submittedName>
</protein>
<dbReference type="InterPro" id="IPR025241">
    <property type="entry name" value="DUF4190"/>
</dbReference>
<feature type="transmembrane region" description="Helical" evidence="2">
    <location>
        <begin position="137"/>
        <end position="164"/>
    </location>
</feature>
<organism evidence="4 5">
    <name type="scientific">Pseudonocardia hierapolitana</name>
    <dbReference type="NCBI Taxonomy" id="1128676"/>
    <lineage>
        <taxon>Bacteria</taxon>
        <taxon>Bacillati</taxon>
        <taxon>Actinomycetota</taxon>
        <taxon>Actinomycetes</taxon>
        <taxon>Pseudonocardiales</taxon>
        <taxon>Pseudonocardiaceae</taxon>
        <taxon>Pseudonocardia</taxon>
    </lineage>
</organism>
<dbReference type="Proteomes" id="UP000321261">
    <property type="component" value="Unassembled WGS sequence"/>
</dbReference>
<feature type="compositionally biased region" description="Pro residues" evidence="1">
    <location>
        <begin position="87"/>
        <end position="100"/>
    </location>
</feature>
<keyword evidence="2" id="KW-0472">Membrane</keyword>
<gene>
    <name evidence="4" type="ORF">FHX44_115669</name>
</gene>
<keyword evidence="2" id="KW-1133">Transmembrane helix</keyword>
<name>A0A561SXZ0_9PSEU</name>
<keyword evidence="5" id="KW-1185">Reference proteome</keyword>
<evidence type="ECO:0000313" key="5">
    <source>
        <dbReference type="Proteomes" id="UP000321261"/>
    </source>
</evidence>
<proteinExistence type="predicted"/>
<keyword evidence="2" id="KW-0812">Transmembrane</keyword>
<feature type="transmembrane region" description="Helical" evidence="2">
    <location>
        <begin position="176"/>
        <end position="203"/>
    </location>
</feature>
<accession>A0A561SXZ0</accession>
<evidence type="ECO:0000256" key="1">
    <source>
        <dbReference type="SAM" id="MobiDB-lite"/>
    </source>
</evidence>